<dbReference type="AlphaFoldDB" id="A0A5P2H1X7"/>
<dbReference type="OrthoDB" id="5351532at2"/>
<dbReference type="EMBL" id="CP044065">
    <property type="protein sequence ID" value="QET01764.1"/>
    <property type="molecule type" value="Genomic_DNA"/>
</dbReference>
<gene>
    <name evidence="1" type="ORF">FOB72_06700</name>
</gene>
<dbReference type="Proteomes" id="UP000322822">
    <property type="component" value="Chromosome 1"/>
</dbReference>
<reference evidence="1 2" key="1">
    <citation type="submission" date="2019-09" db="EMBL/GenBank/DDBJ databases">
        <title>FDA dAtabase for Regulatory Grade micrObial Sequences (FDA-ARGOS): Supporting development and validation of Infectious Disease Dx tests.</title>
        <authorList>
            <person name="Sciortino C."/>
            <person name="Tallon L."/>
            <person name="Sadzewicz L."/>
            <person name="Vavikolanu K."/>
            <person name="Mehta A."/>
            <person name="Aluvathingal J."/>
            <person name="Nadendla S."/>
            <person name="Nandy P."/>
            <person name="Geyer C."/>
            <person name="Yan Y."/>
            <person name="Sichtig H."/>
        </authorList>
    </citation>
    <scope>NUCLEOTIDE SEQUENCE [LARGE SCALE GENOMIC DNA]</scope>
    <source>
        <strain evidence="1 2">FDAARGOS_664</strain>
    </source>
</reference>
<evidence type="ECO:0000313" key="1">
    <source>
        <dbReference type="EMBL" id="QET01764.1"/>
    </source>
</evidence>
<accession>A0A5P2H1X7</accession>
<evidence type="ECO:0000313" key="2">
    <source>
        <dbReference type="Proteomes" id="UP000322822"/>
    </source>
</evidence>
<protein>
    <recommendedName>
        <fullName evidence="3">DUF1963 domain-containing protein</fullName>
    </recommendedName>
</protein>
<dbReference type="Gene3D" id="2.30.320.10">
    <property type="entry name" value="YwqG-like"/>
    <property type="match status" value="1"/>
</dbReference>
<sequence length="209" mass="22856">MIHLLLNSEAPPVAEIATRFGGLPLVPSESQFQWPCCSTCNGAMQFLGQIVLHDGDATRLVLIFMCQNDPGLCEEWDANAGGNHATVMTIEGEMRLADAPPTGVVQLDTVYGARVEVLEAADYDSARQRWQDTNPNQQRQILGQIEGQPLWLQADESPVCDACGDAMSFLAQLEEGPDYRTSMNFGGGGCAYVFRCHCSRQGAKLLWQC</sequence>
<dbReference type="SUPFAM" id="SSF103032">
    <property type="entry name" value="Hypothetical protein YwqG"/>
    <property type="match status" value="1"/>
</dbReference>
<proteinExistence type="predicted"/>
<dbReference type="InterPro" id="IPR035948">
    <property type="entry name" value="YwqG-like_sf"/>
</dbReference>
<evidence type="ECO:0008006" key="3">
    <source>
        <dbReference type="Google" id="ProtNLM"/>
    </source>
</evidence>
<name>A0A5P2H1X7_9BURK</name>
<organism evidence="1 2">
    <name type="scientific">Cupriavidus pauculus</name>
    <dbReference type="NCBI Taxonomy" id="82633"/>
    <lineage>
        <taxon>Bacteria</taxon>
        <taxon>Pseudomonadati</taxon>
        <taxon>Pseudomonadota</taxon>
        <taxon>Betaproteobacteria</taxon>
        <taxon>Burkholderiales</taxon>
        <taxon>Burkholderiaceae</taxon>
        <taxon>Cupriavidus</taxon>
    </lineage>
</organism>